<dbReference type="SUPFAM" id="SSF47413">
    <property type="entry name" value="lambda repressor-like DNA-binding domains"/>
    <property type="match status" value="1"/>
</dbReference>
<reference evidence="2 3" key="1">
    <citation type="journal article" date="2016" name="Arch. Microbiol.">
        <title>Streptomyces zhihengii sp. nov., isolated from rhizospheric soil of Psammosilene tunicoides.</title>
        <authorList>
            <person name="Huang M.J."/>
            <person name="Fei J.J."/>
            <person name="Salam N."/>
            <person name="Kim C.J."/>
            <person name="Hozzein W.N."/>
            <person name="Xiao M."/>
            <person name="Huang H.Q."/>
            <person name="Li W.J."/>
        </authorList>
    </citation>
    <scope>NUCLEOTIDE SEQUENCE [LARGE SCALE GENOMIC DNA]</scope>
    <source>
        <strain evidence="2 3">YIM T102</strain>
    </source>
</reference>
<dbReference type="Proteomes" id="UP000664109">
    <property type="component" value="Unassembled WGS sequence"/>
</dbReference>
<gene>
    <name evidence="2" type="ORF">JE024_26535</name>
</gene>
<proteinExistence type="predicted"/>
<protein>
    <submittedName>
        <fullName evidence="2">Helix-turn-helix transcriptional regulator</fullName>
    </submittedName>
</protein>
<evidence type="ECO:0000313" key="2">
    <source>
        <dbReference type="EMBL" id="MBM9622231.1"/>
    </source>
</evidence>
<dbReference type="RefSeq" id="WP_205375993.1">
    <property type="nucleotide sequence ID" value="NZ_JAFEJA010000001.1"/>
</dbReference>
<sequence length="88" mass="9163">MPDVTPMRAARLAAGLSAAEVSRRIGLHSTAITLYKTGRSTPSVSVLHNYAKAVGMTTLADALAPLVATFPRNGRTAKNDTAQKRGAA</sequence>
<accession>A0ABS2UXD4</accession>
<dbReference type="Pfam" id="PF13560">
    <property type="entry name" value="HTH_31"/>
    <property type="match status" value="1"/>
</dbReference>
<dbReference type="SMART" id="SM00530">
    <property type="entry name" value="HTH_XRE"/>
    <property type="match status" value="1"/>
</dbReference>
<comment type="caution">
    <text evidence="2">The sequence shown here is derived from an EMBL/GenBank/DDBJ whole genome shotgun (WGS) entry which is preliminary data.</text>
</comment>
<evidence type="ECO:0000259" key="1">
    <source>
        <dbReference type="PROSITE" id="PS50943"/>
    </source>
</evidence>
<name>A0ABS2UXD4_9ACTN</name>
<dbReference type="InterPro" id="IPR001387">
    <property type="entry name" value="Cro/C1-type_HTH"/>
</dbReference>
<dbReference type="InterPro" id="IPR010982">
    <property type="entry name" value="Lambda_DNA-bd_dom_sf"/>
</dbReference>
<dbReference type="Gene3D" id="1.10.260.40">
    <property type="entry name" value="lambda repressor-like DNA-binding domains"/>
    <property type="match status" value="1"/>
</dbReference>
<dbReference type="CDD" id="cd00093">
    <property type="entry name" value="HTH_XRE"/>
    <property type="match status" value="1"/>
</dbReference>
<evidence type="ECO:0000313" key="3">
    <source>
        <dbReference type="Proteomes" id="UP000664109"/>
    </source>
</evidence>
<organism evidence="2 3">
    <name type="scientific">Streptomyces zhihengii</name>
    <dbReference type="NCBI Taxonomy" id="1818004"/>
    <lineage>
        <taxon>Bacteria</taxon>
        <taxon>Bacillati</taxon>
        <taxon>Actinomycetota</taxon>
        <taxon>Actinomycetes</taxon>
        <taxon>Kitasatosporales</taxon>
        <taxon>Streptomycetaceae</taxon>
        <taxon>Streptomyces</taxon>
    </lineage>
</organism>
<dbReference type="EMBL" id="JAFEJA010000001">
    <property type="protein sequence ID" value="MBM9622231.1"/>
    <property type="molecule type" value="Genomic_DNA"/>
</dbReference>
<keyword evidence="3" id="KW-1185">Reference proteome</keyword>
<dbReference type="PROSITE" id="PS50943">
    <property type="entry name" value="HTH_CROC1"/>
    <property type="match status" value="1"/>
</dbReference>
<feature type="domain" description="HTH cro/C1-type" evidence="1">
    <location>
        <begin position="7"/>
        <end position="62"/>
    </location>
</feature>